<reference evidence="2" key="1">
    <citation type="journal article" date="2007" name="Mol. Cell. Proteomics">
        <title>Evolution of an arsenal: structural and functional diversification of the venom system in the advanced snakes (Caenophidia).</title>
        <authorList>
            <person name="Fry B.G."/>
            <person name="Scheib H."/>
            <person name="van der Weerd L."/>
            <person name="Young B."/>
            <person name="McNaughtan J."/>
            <person name="Ramjan S.F.R."/>
            <person name="Vidal N."/>
            <person name="Poelmann R.E."/>
            <person name="Norman J.A."/>
        </authorList>
    </citation>
    <scope>NUCLEOTIDE SEQUENCE</scope>
    <source>
        <tissue evidence="2">Venom gland</tissue>
    </source>
</reference>
<name>A7X488_PSAMO</name>
<protein>
    <submittedName>
        <fullName evidence="2">SVMP-PP-Psa13</fullName>
    </submittedName>
</protein>
<organism evidence="2">
    <name type="scientific">Psammophis mossambicus</name>
    <name type="common">Olive grass snake</name>
    <name type="synonym">Psammophis sibilans mossambica</name>
    <dbReference type="NCBI Taxonomy" id="234064"/>
    <lineage>
        <taxon>Eukaryota</taxon>
        <taxon>Metazoa</taxon>
        <taxon>Chordata</taxon>
        <taxon>Craniata</taxon>
        <taxon>Vertebrata</taxon>
        <taxon>Euteleostomi</taxon>
        <taxon>Lepidosauria</taxon>
        <taxon>Squamata</taxon>
        <taxon>Bifurcata</taxon>
        <taxon>Unidentata</taxon>
        <taxon>Episquamata</taxon>
        <taxon>Toxicofera</taxon>
        <taxon>Serpentes</taxon>
        <taxon>Colubroidea</taxon>
        <taxon>Lamprophiidae</taxon>
        <taxon>Psammophiinae</taxon>
        <taxon>Psammophis</taxon>
    </lineage>
</organism>
<sequence>MIRALLVAVCLAVFPYQGSSRILESRNVNDYEVEYPQEVAELSNGGVEDAQPETNYEDAIYEEPAVLHLDGNRAYNLHSGVPVPPWGFKRPR</sequence>
<dbReference type="AlphaFoldDB" id="A7X488"/>
<accession>A7X488</accession>
<feature type="chain" id="PRO_5002717587" evidence="1">
    <location>
        <begin position="21"/>
        <end position="92"/>
    </location>
</feature>
<evidence type="ECO:0000313" key="2">
    <source>
        <dbReference type="EMBL" id="ABU68520.1"/>
    </source>
</evidence>
<evidence type="ECO:0000256" key="1">
    <source>
        <dbReference type="SAM" id="SignalP"/>
    </source>
</evidence>
<dbReference type="EMBL" id="EU029720">
    <property type="protein sequence ID" value="ABU68520.1"/>
    <property type="molecule type" value="mRNA"/>
</dbReference>
<keyword evidence="1" id="KW-0732">Signal</keyword>
<feature type="signal peptide" evidence="1">
    <location>
        <begin position="1"/>
        <end position="20"/>
    </location>
</feature>
<proteinExistence type="evidence at transcript level"/>